<gene>
    <name evidence="2" type="ORF">CVLEPA_LOCUS28143</name>
</gene>
<dbReference type="Proteomes" id="UP001642483">
    <property type="component" value="Unassembled WGS sequence"/>
</dbReference>
<evidence type="ECO:0000256" key="1">
    <source>
        <dbReference type="SAM" id="MobiDB-lite"/>
    </source>
</evidence>
<keyword evidence="3" id="KW-1185">Reference proteome</keyword>
<evidence type="ECO:0000313" key="2">
    <source>
        <dbReference type="EMBL" id="CAK8694810.1"/>
    </source>
</evidence>
<name>A0ABP0GTE2_CLALP</name>
<proteinExistence type="predicted"/>
<accession>A0ABP0GTE2</accession>
<comment type="caution">
    <text evidence="2">The sequence shown here is derived from an EMBL/GenBank/DDBJ whole genome shotgun (WGS) entry which is preliminary data.</text>
</comment>
<feature type="compositionally biased region" description="Basic and acidic residues" evidence="1">
    <location>
        <begin position="312"/>
        <end position="330"/>
    </location>
</feature>
<sequence length="442" mass="49522">MTQVSDYTLVTPSNDFIPIRVNIRLRFKSDDEQGATLQERVSEAEKLSLMQGRVAPPSTPQNLLTYSTPTQNTPTNSSGENSLPDCEELLTPRTDKSGTFSTFTKDAEDRSSIQCIGTSPLPFQKVAAKKYIPMPNNGEISVTPLIQKPSKPLIYAKTQENRLLDRAPNLKGTKITMNPFSERRRITPNVYCSTCQRGLRKKDFSSIESGFFRGKPPLTPFTRLGCYRTQITKFNHGHTEFSMDANTRCKTALSPRKSKPQILSHRSSSYVPEASKADGKADDDTLFSYRRNDVIAIKDEISYPKQYPTKGPTEERDQRKRPQTASEHKLPRAQGLVRDWYKKHTSQGLQQPSVTGERVSILLIPSANDCKATKPQSSSEKAKITCSTKLSSKSLLQDSILAYQRSISGQSSPPFYRRLKTSACRQAWRTLPSSTNVAIFHG</sequence>
<organism evidence="2 3">
    <name type="scientific">Clavelina lepadiformis</name>
    <name type="common">Light-bulb sea squirt</name>
    <name type="synonym">Ascidia lepadiformis</name>
    <dbReference type="NCBI Taxonomy" id="159417"/>
    <lineage>
        <taxon>Eukaryota</taxon>
        <taxon>Metazoa</taxon>
        <taxon>Chordata</taxon>
        <taxon>Tunicata</taxon>
        <taxon>Ascidiacea</taxon>
        <taxon>Aplousobranchia</taxon>
        <taxon>Clavelinidae</taxon>
        <taxon>Clavelina</taxon>
    </lineage>
</organism>
<protein>
    <submittedName>
        <fullName evidence="2">Uncharacterized protein</fullName>
    </submittedName>
</protein>
<reference evidence="2 3" key="1">
    <citation type="submission" date="2024-02" db="EMBL/GenBank/DDBJ databases">
        <authorList>
            <person name="Daric V."/>
            <person name="Darras S."/>
        </authorList>
    </citation>
    <scope>NUCLEOTIDE SEQUENCE [LARGE SCALE GENOMIC DNA]</scope>
</reference>
<feature type="region of interest" description="Disordered" evidence="1">
    <location>
        <begin position="252"/>
        <end position="283"/>
    </location>
</feature>
<dbReference type="EMBL" id="CAWYQH010000141">
    <property type="protein sequence ID" value="CAK8694810.1"/>
    <property type="molecule type" value="Genomic_DNA"/>
</dbReference>
<feature type="region of interest" description="Disordered" evidence="1">
    <location>
        <begin position="300"/>
        <end position="333"/>
    </location>
</feature>
<evidence type="ECO:0000313" key="3">
    <source>
        <dbReference type="Proteomes" id="UP001642483"/>
    </source>
</evidence>